<keyword evidence="2" id="KW-1003">Cell membrane</keyword>
<dbReference type="OrthoDB" id="9784202at2"/>
<dbReference type="Proteomes" id="UP000293162">
    <property type="component" value="Unassembled WGS sequence"/>
</dbReference>
<evidence type="ECO:0000256" key="2">
    <source>
        <dbReference type="ARBA" id="ARBA00022475"/>
    </source>
</evidence>
<feature type="transmembrane region" description="Helical" evidence="6">
    <location>
        <begin position="72"/>
        <end position="93"/>
    </location>
</feature>
<evidence type="ECO:0000256" key="1">
    <source>
        <dbReference type="ARBA" id="ARBA00004651"/>
    </source>
</evidence>
<comment type="caution">
    <text evidence="7">The sequence shown here is derived from an EMBL/GenBank/DDBJ whole genome shotgun (WGS) entry which is preliminary data.</text>
</comment>
<dbReference type="GO" id="GO:0015171">
    <property type="term" value="F:amino acid transmembrane transporter activity"/>
    <property type="evidence" value="ECO:0007669"/>
    <property type="project" value="TreeGrafter"/>
</dbReference>
<gene>
    <name evidence="7" type="ORF">EWM59_01475</name>
</gene>
<keyword evidence="5 6" id="KW-0472">Membrane</keyword>
<keyword evidence="8" id="KW-1185">Reference proteome</keyword>
<dbReference type="Pfam" id="PF01810">
    <property type="entry name" value="LysE"/>
    <property type="match status" value="1"/>
</dbReference>
<sequence>MPDLQHFLLFALAALMLNITPGNDMLFVITRSLSYGTKAGIFAALGIGVGCFVHIFASLVGLSLIIRQSEFLFNLIRYAGAAYLIYIGIKSFLEKPSTMLVNQNQAKKDSSLKTLRQGAITNVLNPKVSLFFLAFLPQFVDNQADNITTQILVLGLWFNVSGTVINILIALLFSKIVARLNKFQQFWQWQNKISGAVLVGLGLHIALKK</sequence>
<dbReference type="EMBL" id="SEWF01000002">
    <property type="protein sequence ID" value="RYU97388.1"/>
    <property type="molecule type" value="Genomic_DNA"/>
</dbReference>
<evidence type="ECO:0000313" key="7">
    <source>
        <dbReference type="EMBL" id="RYU97388.1"/>
    </source>
</evidence>
<accession>A0A4Q5M4S8</accession>
<keyword evidence="4 6" id="KW-1133">Transmembrane helix</keyword>
<proteinExistence type="predicted"/>
<evidence type="ECO:0000256" key="3">
    <source>
        <dbReference type="ARBA" id="ARBA00022692"/>
    </source>
</evidence>
<evidence type="ECO:0000256" key="4">
    <source>
        <dbReference type="ARBA" id="ARBA00022989"/>
    </source>
</evidence>
<dbReference type="GO" id="GO:0005886">
    <property type="term" value="C:plasma membrane"/>
    <property type="evidence" value="ECO:0007669"/>
    <property type="project" value="UniProtKB-SubCell"/>
</dbReference>
<evidence type="ECO:0000313" key="8">
    <source>
        <dbReference type="Proteomes" id="UP000293162"/>
    </source>
</evidence>
<feature type="transmembrane region" description="Helical" evidence="6">
    <location>
        <begin position="6"/>
        <end position="29"/>
    </location>
</feature>
<organism evidence="7 8">
    <name type="scientific">Emticicia agri</name>
    <dbReference type="NCBI Taxonomy" id="2492393"/>
    <lineage>
        <taxon>Bacteria</taxon>
        <taxon>Pseudomonadati</taxon>
        <taxon>Bacteroidota</taxon>
        <taxon>Cytophagia</taxon>
        <taxon>Cytophagales</taxon>
        <taxon>Leadbetterellaceae</taxon>
        <taxon>Emticicia</taxon>
    </lineage>
</organism>
<dbReference type="InterPro" id="IPR001123">
    <property type="entry name" value="LeuE-type"/>
</dbReference>
<dbReference type="PIRSF" id="PIRSF006324">
    <property type="entry name" value="LeuE"/>
    <property type="match status" value="1"/>
</dbReference>
<dbReference type="PANTHER" id="PTHR30086:SF20">
    <property type="entry name" value="ARGININE EXPORTER PROTEIN ARGO-RELATED"/>
    <property type="match status" value="1"/>
</dbReference>
<keyword evidence="3 6" id="KW-0812">Transmembrane</keyword>
<feature type="transmembrane region" description="Helical" evidence="6">
    <location>
        <begin position="156"/>
        <end position="177"/>
    </location>
</feature>
<reference evidence="7 8" key="1">
    <citation type="submission" date="2019-02" db="EMBL/GenBank/DDBJ databases">
        <title>Bacterial novel species Emticicia sp. 17J42-9 isolated from soil.</title>
        <authorList>
            <person name="Jung H.-Y."/>
        </authorList>
    </citation>
    <scope>NUCLEOTIDE SEQUENCE [LARGE SCALE GENOMIC DNA]</scope>
    <source>
        <strain evidence="7 8">17J42-9</strain>
    </source>
</reference>
<feature type="transmembrane region" description="Helical" evidence="6">
    <location>
        <begin position="41"/>
        <end position="66"/>
    </location>
</feature>
<dbReference type="RefSeq" id="WP_130019170.1">
    <property type="nucleotide sequence ID" value="NZ_SEWF01000002.1"/>
</dbReference>
<protein>
    <submittedName>
        <fullName evidence="7">LysE family translocator</fullName>
    </submittedName>
</protein>
<evidence type="ECO:0000256" key="6">
    <source>
        <dbReference type="SAM" id="Phobius"/>
    </source>
</evidence>
<dbReference type="AlphaFoldDB" id="A0A4Q5M4S8"/>
<dbReference type="PANTHER" id="PTHR30086">
    <property type="entry name" value="ARGININE EXPORTER PROTEIN ARGO"/>
    <property type="match status" value="1"/>
</dbReference>
<name>A0A4Q5M4S8_9BACT</name>
<evidence type="ECO:0000256" key="5">
    <source>
        <dbReference type="ARBA" id="ARBA00023136"/>
    </source>
</evidence>
<comment type="subcellular location">
    <subcellularLocation>
        <location evidence="1">Cell membrane</location>
        <topology evidence="1">Multi-pass membrane protein</topology>
    </subcellularLocation>
</comment>